<accession>A0ACB8HBB0</accession>
<dbReference type="EMBL" id="JAFIQS020000003">
    <property type="protein sequence ID" value="KAH9484489.1"/>
    <property type="molecule type" value="Genomic_DNA"/>
</dbReference>
<evidence type="ECO:0000313" key="2">
    <source>
        <dbReference type="Proteomes" id="UP000664032"/>
    </source>
</evidence>
<reference evidence="1" key="1">
    <citation type="submission" date="2021-10" db="EMBL/GenBank/DDBJ databases">
        <title>Psilocybe cubensis genome.</title>
        <authorList>
            <person name="Mckernan K.J."/>
            <person name="Crawford S."/>
            <person name="Trippe A."/>
            <person name="Kane L.T."/>
            <person name="Mclaughlin S."/>
        </authorList>
    </citation>
    <scope>NUCLEOTIDE SEQUENCE</scope>
    <source>
        <strain evidence="1">MGC-MH-2018</strain>
    </source>
</reference>
<sequence length="918" mass="101679">MSQHDKGTNTISLVASENSKISNINLYSGRAEITRLFKFDIKAGQNKVTILGLPWSLQDNSLRVEGRGNASIHDVVVAKTLPPPRKSSNTIDNTQARNPLKRRKKELESELDSTRHARTALDKSLDTVGEGGFEASQLEGTLDTYFRLGRKVALRILDIEKELLEVEELIKQEEKQRKAAPFIPSWQVSIDVHGKFDENVRVYLKYAVRNADWTAAYDIRVYTQAKEKAVAIVYKAVITQDTGESWDDASLTLETAQPSFGIQLPTLSPWRVMPRQTTIEYPSGHVRERRRSPSPRGRAQSRSRSPRRHRRVSPSRDSTLSFPYSSGNYDREPELVHRTVSVSDKGGISAVFRVPGVINVPSDGGKHNVTIAHFDVNAELMWFAIPAVDTRAHIKARIRNESDYPFIPGLANIYVDGSFVATTYIPSISPQEVFECPLGLDPSIRLTYHPREKKSAQSGFYSKTSTQSFTQRISVFNKRSAPVTNLKLIDRIPVSEDERIEVKLISPQLTPVPAAKAGGKAAAAASQSTATSKAPGSPSSIPAWLRPIRVSEGVMAQWDGIDDPTGGAGLSAVGKTGKFNWLLSVPAQTTISLVLHFEVNYPEALAVQVTSLKPEWAFQWRVCTLHTTTTRICFAIRLQIDINHSYIMNNTNEAQNTFKYIEAACGFVPVPALSSAAELLCPLVLALEALEGLKEDTQCCNILVETALEIAKSMNDSAKEITNRGDKISTNLIHHINEFNNTLHDVVPECYKLMVRQSTLKRLRWQNKNKEVINGLIDRMRSAQTKFQDEILGISNGADNIRTAVEKYRKLVSTPDPISTPGPTRRPASTDYTHTTTFAPSLAPPPYSKEERQSIELEHIYVPSNSNVQNIGNYEATFPGPMVRVSTSGIVVGRGAIARNIGNVTTTVSFVSQPGESN</sequence>
<evidence type="ECO:0000313" key="1">
    <source>
        <dbReference type="EMBL" id="KAH9484489.1"/>
    </source>
</evidence>
<name>A0ACB8HBB0_PSICU</name>
<gene>
    <name evidence="1" type="ORF">JR316_0003971</name>
</gene>
<organism evidence="1 2">
    <name type="scientific">Psilocybe cubensis</name>
    <name type="common">Psychedelic mushroom</name>
    <name type="synonym">Stropharia cubensis</name>
    <dbReference type="NCBI Taxonomy" id="181762"/>
    <lineage>
        <taxon>Eukaryota</taxon>
        <taxon>Fungi</taxon>
        <taxon>Dikarya</taxon>
        <taxon>Basidiomycota</taxon>
        <taxon>Agaricomycotina</taxon>
        <taxon>Agaricomycetes</taxon>
        <taxon>Agaricomycetidae</taxon>
        <taxon>Agaricales</taxon>
        <taxon>Agaricineae</taxon>
        <taxon>Strophariaceae</taxon>
        <taxon>Psilocybe</taxon>
    </lineage>
</organism>
<proteinExistence type="predicted"/>
<dbReference type="Proteomes" id="UP000664032">
    <property type="component" value="Unassembled WGS sequence"/>
</dbReference>
<keyword evidence="2" id="KW-1185">Reference proteome</keyword>
<protein>
    <submittedName>
        <fullName evidence="1">Protein F37C4.5</fullName>
    </submittedName>
</protein>
<comment type="caution">
    <text evidence="1">The sequence shown here is derived from an EMBL/GenBank/DDBJ whole genome shotgun (WGS) entry which is preliminary data.</text>
</comment>